<comment type="caution">
    <text evidence="5">The sequence shown here is derived from an EMBL/GenBank/DDBJ whole genome shotgun (WGS) entry which is preliminary data.</text>
</comment>
<dbReference type="PROSITE" id="PS50949">
    <property type="entry name" value="HTH_GNTR"/>
    <property type="match status" value="1"/>
</dbReference>
<keyword evidence="1" id="KW-0805">Transcription regulation</keyword>
<keyword evidence="2" id="KW-0238">DNA-binding</keyword>
<keyword evidence="3" id="KW-0804">Transcription</keyword>
<dbReference type="SMART" id="SM00895">
    <property type="entry name" value="FCD"/>
    <property type="match status" value="1"/>
</dbReference>
<dbReference type="InterPro" id="IPR036388">
    <property type="entry name" value="WH-like_DNA-bd_sf"/>
</dbReference>
<proteinExistence type="predicted"/>
<dbReference type="Proteomes" id="UP000265768">
    <property type="component" value="Unassembled WGS sequence"/>
</dbReference>
<dbReference type="InterPro" id="IPR008920">
    <property type="entry name" value="TF_FadR/GntR_C"/>
</dbReference>
<dbReference type="RefSeq" id="WP_119925626.1">
    <property type="nucleotide sequence ID" value="NZ_QZEY01000002.1"/>
</dbReference>
<dbReference type="SUPFAM" id="SSF46785">
    <property type="entry name" value="Winged helix' DNA-binding domain"/>
    <property type="match status" value="1"/>
</dbReference>
<dbReference type="EMBL" id="QZEY01000002">
    <property type="protein sequence ID" value="RJL34325.1"/>
    <property type="molecule type" value="Genomic_DNA"/>
</dbReference>
<dbReference type="AlphaFoldDB" id="A0A3A4AWL4"/>
<dbReference type="InterPro" id="IPR011711">
    <property type="entry name" value="GntR_C"/>
</dbReference>
<dbReference type="GO" id="GO:0003677">
    <property type="term" value="F:DNA binding"/>
    <property type="evidence" value="ECO:0007669"/>
    <property type="project" value="UniProtKB-KW"/>
</dbReference>
<evidence type="ECO:0000259" key="4">
    <source>
        <dbReference type="PROSITE" id="PS50949"/>
    </source>
</evidence>
<dbReference type="Gene3D" id="1.10.10.10">
    <property type="entry name" value="Winged helix-like DNA-binding domain superfamily/Winged helix DNA-binding domain"/>
    <property type="match status" value="1"/>
</dbReference>
<accession>A0A3A4AWL4</accession>
<evidence type="ECO:0000256" key="1">
    <source>
        <dbReference type="ARBA" id="ARBA00023015"/>
    </source>
</evidence>
<dbReference type="SMART" id="SM00345">
    <property type="entry name" value="HTH_GNTR"/>
    <property type="match status" value="1"/>
</dbReference>
<dbReference type="Pfam" id="PF07729">
    <property type="entry name" value="FCD"/>
    <property type="match status" value="1"/>
</dbReference>
<dbReference type="SUPFAM" id="SSF48008">
    <property type="entry name" value="GntR ligand-binding domain-like"/>
    <property type="match status" value="1"/>
</dbReference>
<sequence length="230" mass="25725">MDPENGVAQLRQDRSLLGRTSITEQVADLLRARITAGLFEPGDRLDEVPIAKALNVSRNTLREAFRLLSHERLLVHELNRGVFVRKLTAADVADVYRVRRVVEGAAVRRAAAAPPGAVAALRAAIEDGRRAAAAGDWREVGTANIRFHQALTAMHDSPRLDDVMRQLFAELRLVFHVMENPRAFHEPFVARNQELLDLIEAGEVAEAERRLADYLDHAESLLREAYTPEE</sequence>
<dbReference type="Gene3D" id="1.20.120.530">
    <property type="entry name" value="GntR ligand-binding domain-like"/>
    <property type="match status" value="1"/>
</dbReference>
<dbReference type="InterPro" id="IPR000524">
    <property type="entry name" value="Tscrpt_reg_HTH_GntR"/>
</dbReference>
<evidence type="ECO:0000313" key="6">
    <source>
        <dbReference type="Proteomes" id="UP000265768"/>
    </source>
</evidence>
<dbReference type="PANTHER" id="PTHR43537">
    <property type="entry name" value="TRANSCRIPTIONAL REGULATOR, GNTR FAMILY"/>
    <property type="match status" value="1"/>
</dbReference>
<organism evidence="5 6">
    <name type="scientific">Bailinhaonella thermotolerans</name>
    <dbReference type="NCBI Taxonomy" id="1070861"/>
    <lineage>
        <taxon>Bacteria</taxon>
        <taxon>Bacillati</taxon>
        <taxon>Actinomycetota</taxon>
        <taxon>Actinomycetes</taxon>
        <taxon>Streptosporangiales</taxon>
        <taxon>Streptosporangiaceae</taxon>
        <taxon>Bailinhaonella</taxon>
    </lineage>
</organism>
<name>A0A3A4AWL4_9ACTN</name>
<dbReference type="PANTHER" id="PTHR43537:SF45">
    <property type="entry name" value="GNTR FAMILY REGULATORY PROTEIN"/>
    <property type="match status" value="1"/>
</dbReference>
<dbReference type="InterPro" id="IPR036390">
    <property type="entry name" value="WH_DNA-bd_sf"/>
</dbReference>
<protein>
    <submittedName>
        <fullName evidence="5">GntR family transcriptional regulator</fullName>
    </submittedName>
</protein>
<gene>
    <name evidence="5" type="ORF">D5H75_07710</name>
</gene>
<evidence type="ECO:0000313" key="5">
    <source>
        <dbReference type="EMBL" id="RJL34325.1"/>
    </source>
</evidence>
<evidence type="ECO:0000256" key="3">
    <source>
        <dbReference type="ARBA" id="ARBA00023163"/>
    </source>
</evidence>
<feature type="domain" description="HTH gntR-type" evidence="4">
    <location>
        <begin position="20"/>
        <end position="87"/>
    </location>
</feature>
<keyword evidence="6" id="KW-1185">Reference proteome</keyword>
<dbReference type="CDD" id="cd07377">
    <property type="entry name" value="WHTH_GntR"/>
    <property type="match status" value="1"/>
</dbReference>
<dbReference type="Pfam" id="PF00392">
    <property type="entry name" value="GntR"/>
    <property type="match status" value="1"/>
</dbReference>
<dbReference type="OrthoDB" id="5243844at2"/>
<evidence type="ECO:0000256" key="2">
    <source>
        <dbReference type="ARBA" id="ARBA00023125"/>
    </source>
</evidence>
<dbReference type="GO" id="GO:0003700">
    <property type="term" value="F:DNA-binding transcription factor activity"/>
    <property type="evidence" value="ECO:0007669"/>
    <property type="project" value="InterPro"/>
</dbReference>
<reference evidence="5 6" key="1">
    <citation type="submission" date="2018-09" db="EMBL/GenBank/DDBJ databases">
        <title>YIM 75507 draft genome.</title>
        <authorList>
            <person name="Tang S."/>
            <person name="Feng Y."/>
        </authorList>
    </citation>
    <scope>NUCLEOTIDE SEQUENCE [LARGE SCALE GENOMIC DNA]</scope>
    <source>
        <strain evidence="5 6">YIM 75507</strain>
    </source>
</reference>